<evidence type="ECO:0000313" key="4">
    <source>
        <dbReference type="EMBL" id="AFY93346.1"/>
    </source>
</evidence>
<dbReference type="GO" id="GO:0003677">
    <property type="term" value="F:DNA binding"/>
    <property type="evidence" value="ECO:0007669"/>
    <property type="project" value="InterPro"/>
</dbReference>
<dbReference type="PANTHER" id="PTHR33988">
    <property type="entry name" value="ENDORIBONUCLEASE MAZF-RELATED"/>
    <property type="match status" value="1"/>
</dbReference>
<dbReference type="eggNOG" id="COG2337">
    <property type="taxonomic scope" value="Bacteria"/>
</dbReference>
<protein>
    <recommendedName>
        <fullName evidence="3">mRNA interferase</fullName>
        <ecNumber evidence="3">3.1.-.-</ecNumber>
    </recommendedName>
</protein>
<comment type="similarity">
    <text evidence="1 3">Belongs to the PemK/MazF family.</text>
</comment>
<gene>
    <name evidence="4" type="ORF">Cha6605_2266</name>
</gene>
<dbReference type="SUPFAM" id="SSF50118">
    <property type="entry name" value="Cell growth inhibitor/plasmid maintenance toxic component"/>
    <property type="match status" value="1"/>
</dbReference>
<dbReference type="RefSeq" id="WP_015159497.1">
    <property type="nucleotide sequence ID" value="NC_019697.1"/>
</dbReference>
<proteinExistence type="inferred from homology"/>
<dbReference type="HOGENOM" id="CLU_121823_1_3_3"/>
<dbReference type="AlphaFoldDB" id="K9UG17"/>
<evidence type="ECO:0000313" key="5">
    <source>
        <dbReference type="Proteomes" id="UP000010366"/>
    </source>
</evidence>
<sequence length="124" mass="13496">MKRGDVYNVRLDPVEGSEQGGSRPVIVVSRNAINANSPTVLAIPCTTYRPGKRIYATQVLIAAPEGGLSADSIALAEQVRILSKSRFGDYRGSLSIEIMEQISTALALALDLPTREDFEQIYEN</sequence>
<dbReference type="GO" id="GO:0006402">
    <property type="term" value="P:mRNA catabolic process"/>
    <property type="evidence" value="ECO:0007669"/>
    <property type="project" value="TreeGrafter"/>
</dbReference>
<dbReference type="EC" id="3.1.-.-" evidence="3"/>
<keyword evidence="2" id="KW-1277">Toxin-antitoxin system</keyword>
<dbReference type="InterPro" id="IPR003477">
    <property type="entry name" value="PemK-like"/>
</dbReference>
<dbReference type="OrthoDB" id="9808744at2"/>
<reference evidence="4 5" key="1">
    <citation type="submission" date="2012-05" db="EMBL/GenBank/DDBJ databases">
        <title>Finished chromosome of genome of Chamaesiphon sp. PCC 6605.</title>
        <authorList>
            <consortium name="US DOE Joint Genome Institute"/>
            <person name="Gugger M."/>
            <person name="Coursin T."/>
            <person name="Rippka R."/>
            <person name="Tandeau De Marsac N."/>
            <person name="Huntemann M."/>
            <person name="Wei C.-L."/>
            <person name="Han J."/>
            <person name="Detter J.C."/>
            <person name="Han C."/>
            <person name="Tapia R."/>
            <person name="Chen A."/>
            <person name="Kyrpides N."/>
            <person name="Mavromatis K."/>
            <person name="Markowitz V."/>
            <person name="Szeto E."/>
            <person name="Ivanova N."/>
            <person name="Pagani I."/>
            <person name="Pati A."/>
            <person name="Goodwin L."/>
            <person name="Nordberg H.P."/>
            <person name="Cantor M.N."/>
            <person name="Hua S.X."/>
            <person name="Woyke T."/>
            <person name="Kerfeld C.A."/>
        </authorList>
    </citation>
    <scope>NUCLEOTIDE SEQUENCE [LARGE SCALE GENOMIC DNA]</scope>
    <source>
        <strain evidence="5">ATCC 27169 / PCC 6605</strain>
    </source>
</reference>
<dbReference type="Proteomes" id="UP000010366">
    <property type="component" value="Chromosome"/>
</dbReference>
<dbReference type="STRING" id="1173020.Cha6605_2266"/>
<evidence type="ECO:0000256" key="2">
    <source>
        <dbReference type="ARBA" id="ARBA00022649"/>
    </source>
</evidence>
<keyword evidence="3" id="KW-0378">Hydrolase</keyword>
<keyword evidence="3" id="KW-0255">Endonuclease</keyword>
<evidence type="ECO:0000256" key="1">
    <source>
        <dbReference type="ARBA" id="ARBA00007521"/>
    </source>
</evidence>
<dbReference type="EMBL" id="CP003600">
    <property type="protein sequence ID" value="AFY93346.1"/>
    <property type="molecule type" value="Genomic_DNA"/>
</dbReference>
<dbReference type="KEGG" id="cmp:Cha6605_2266"/>
<dbReference type="GO" id="GO:0016787">
    <property type="term" value="F:hydrolase activity"/>
    <property type="evidence" value="ECO:0007669"/>
    <property type="project" value="UniProtKB-KW"/>
</dbReference>
<accession>K9UG17</accession>
<keyword evidence="5" id="KW-1185">Reference proteome</keyword>
<evidence type="ECO:0000256" key="3">
    <source>
        <dbReference type="PIRNR" id="PIRNR033490"/>
    </source>
</evidence>
<comment type="function">
    <text evidence="3">Toxic component of a type II toxin-antitoxin (TA) system.</text>
</comment>
<name>K9UG17_CHAP6</name>
<dbReference type="InterPro" id="IPR011067">
    <property type="entry name" value="Plasmid_toxin/cell-grow_inhib"/>
</dbReference>
<dbReference type="PIRSF" id="PIRSF033490">
    <property type="entry name" value="MazF"/>
    <property type="match status" value="1"/>
</dbReference>
<dbReference type="Gene3D" id="2.30.30.110">
    <property type="match status" value="1"/>
</dbReference>
<keyword evidence="3" id="KW-0540">Nuclease</keyword>
<dbReference type="Pfam" id="PF02452">
    <property type="entry name" value="PemK_toxin"/>
    <property type="match status" value="1"/>
</dbReference>
<dbReference type="GO" id="GO:0016075">
    <property type="term" value="P:rRNA catabolic process"/>
    <property type="evidence" value="ECO:0007669"/>
    <property type="project" value="TreeGrafter"/>
</dbReference>
<dbReference type="GO" id="GO:0004521">
    <property type="term" value="F:RNA endonuclease activity"/>
    <property type="evidence" value="ECO:0007669"/>
    <property type="project" value="TreeGrafter"/>
</dbReference>
<organism evidence="4 5">
    <name type="scientific">Chamaesiphon minutus (strain ATCC 27169 / PCC 6605)</name>
    <dbReference type="NCBI Taxonomy" id="1173020"/>
    <lineage>
        <taxon>Bacteria</taxon>
        <taxon>Bacillati</taxon>
        <taxon>Cyanobacteriota</taxon>
        <taxon>Cyanophyceae</taxon>
        <taxon>Gomontiellales</taxon>
        <taxon>Chamaesiphonaceae</taxon>
        <taxon>Chamaesiphon</taxon>
    </lineage>
</organism>